<dbReference type="AlphaFoldDB" id="A0A1G7Q4Q5"/>
<name>A0A1G7Q4Q5_9SPHI</name>
<dbReference type="GO" id="GO:0009307">
    <property type="term" value="P:DNA restriction-modification system"/>
    <property type="evidence" value="ECO:0007669"/>
    <property type="project" value="InterPro"/>
</dbReference>
<dbReference type="SUPFAM" id="SSF52980">
    <property type="entry name" value="Restriction endonuclease-like"/>
    <property type="match status" value="1"/>
</dbReference>
<dbReference type="EMBL" id="FNCH01000002">
    <property type="protein sequence ID" value="SDF93481.1"/>
    <property type="molecule type" value="Genomic_DNA"/>
</dbReference>
<dbReference type="InterPro" id="IPR007759">
    <property type="entry name" value="Asxl_HARE-HTH"/>
</dbReference>
<dbReference type="GO" id="GO:0015666">
    <property type="term" value="F:restriction endodeoxyribonuclease activity"/>
    <property type="evidence" value="ECO:0007669"/>
    <property type="project" value="TreeGrafter"/>
</dbReference>
<evidence type="ECO:0000256" key="1">
    <source>
        <dbReference type="ARBA" id="ARBA00023163"/>
    </source>
</evidence>
<organism evidence="3 4">
    <name type="scientific">Pedobacter terrae</name>
    <dbReference type="NCBI Taxonomy" id="405671"/>
    <lineage>
        <taxon>Bacteria</taxon>
        <taxon>Pseudomonadati</taxon>
        <taxon>Bacteroidota</taxon>
        <taxon>Sphingobacteriia</taxon>
        <taxon>Sphingobacteriales</taxon>
        <taxon>Sphingobacteriaceae</taxon>
        <taxon>Pedobacter</taxon>
    </lineage>
</organism>
<dbReference type="GO" id="GO:0006355">
    <property type="term" value="P:regulation of DNA-templated transcription"/>
    <property type="evidence" value="ECO:0007669"/>
    <property type="project" value="InterPro"/>
</dbReference>
<dbReference type="PANTHER" id="PTHR30015:SF7">
    <property type="entry name" value="TYPE IV METHYL-DIRECTED RESTRICTION ENZYME ECOKMRR"/>
    <property type="match status" value="1"/>
</dbReference>
<dbReference type="STRING" id="405671.SAMN05421827_102170"/>
<dbReference type="Pfam" id="PF04471">
    <property type="entry name" value="Mrr_cat"/>
    <property type="match status" value="1"/>
</dbReference>
<dbReference type="Proteomes" id="UP000199643">
    <property type="component" value="Unassembled WGS sequence"/>
</dbReference>
<dbReference type="RefSeq" id="WP_090497040.1">
    <property type="nucleotide sequence ID" value="NZ_FNCH01000002.1"/>
</dbReference>
<evidence type="ECO:0000313" key="3">
    <source>
        <dbReference type="EMBL" id="SDF93481.1"/>
    </source>
</evidence>
<feature type="domain" description="HTH HARE-type" evidence="2">
    <location>
        <begin position="4"/>
        <end position="82"/>
    </location>
</feature>
<dbReference type="PROSITE" id="PS51913">
    <property type="entry name" value="HTH_HARE"/>
    <property type="match status" value="1"/>
</dbReference>
<reference evidence="4" key="1">
    <citation type="submission" date="2016-10" db="EMBL/GenBank/DDBJ databases">
        <authorList>
            <person name="Varghese N."/>
            <person name="Submissions S."/>
        </authorList>
    </citation>
    <scope>NUCLEOTIDE SEQUENCE [LARGE SCALE GENOMIC DNA]</scope>
    <source>
        <strain evidence="4">DSM 17933</strain>
    </source>
</reference>
<sequence length="275" mass="31690">MKKRTIPEAIIEVFKRVDKPMFYRDIYDFIITHDLYRFNADRPQDIVKASLRRHCVGLDFPSARLEKYFQILRDGTYWLKDKPVVGQSASDVKSETIVRKESENLKSIISELKEIHLKHTIAFKKVVLDQLQQMSPQSFEIFGKRLLEVYGFRKMVVTNYVKDGGIDGHGQLKVGITHLNVAFQCKRWKNSSVGRTEIDKFRGAIQGEYEQGIIFTTSKFTKDALGATRRNGAVPIILIDGNALIDIMIEKRFGIDMEQMPVYINALDNILNELN</sequence>
<dbReference type="InterPro" id="IPR007560">
    <property type="entry name" value="Restrct_endonuc_IV_Mrr"/>
</dbReference>
<evidence type="ECO:0000259" key="2">
    <source>
        <dbReference type="PROSITE" id="PS51913"/>
    </source>
</evidence>
<dbReference type="PANTHER" id="PTHR30015">
    <property type="entry name" value="MRR RESTRICTION SYSTEM PROTEIN"/>
    <property type="match status" value="1"/>
</dbReference>
<evidence type="ECO:0000313" key="4">
    <source>
        <dbReference type="Proteomes" id="UP000199643"/>
    </source>
</evidence>
<dbReference type="GO" id="GO:0003677">
    <property type="term" value="F:DNA binding"/>
    <property type="evidence" value="ECO:0007669"/>
    <property type="project" value="InterPro"/>
</dbReference>
<proteinExistence type="predicted"/>
<keyword evidence="1" id="KW-0804">Transcription</keyword>
<dbReference type="InterPro" id="IPR052906">
    <property type="entry name" value="Type_IV_Methyl-Rstrct_Enzyme"/>
</dbReference>
<gene>
    <name evidence="3" type="ORF">SAMN05421827_102170</name>
</gene>
<accession>A0A1G7Q4Q5</accession>
<dbReference type="OrthoDB" id="9803736at2"/>
<protein>
    <submittedName>
        <fullName evidence="3">Restriction system protein</fullName>
    </submittedName>
</protein>
<dbReference type="InterPro" id="IPR011335">
    <property type="entry name" value="Restrct_endonuc-II-like"/>
</dbReference>
<keyword evidence="4" id="KW-1185">Reference proteome</keyword>
<dbReference type="Gene3D" id="3.40.1350.10">
    <property type="match status" value="1"/>
</dbReference>
<dbReference type="InterPro" id="IPR011856">
    <property type="entry name" value="tRNA_endonuc-like_dom_sf"/>
</dbReference>